<dbReference type="OrthoDB" id="448280at2759"/>
<feature type="region of interest" description="Disordered" evidence="5">
    <location>
        <begin position="62"/>
        <end position="85"/>
    </location>
</feature>
<feature type="transmembrane region" description="Helical" evidence="6">
    <location>
        <begin position="484"/>
        <end position="506"/>
    </location>
</feature>
<keyword evidence="3 6" id="KW-1133">Transmembrane helix</keyword>
<sequence>MNCPSRTDDDLVHPGWNQNPPYLAFDLTTRQDLNGISNARELQDRAGLVGVTFAGWDEGGITAARDSGREKKRPDPQGASLTLSGRSISPISSYAATPGNRLSNSTNRTWQTAKEWALWLLSVAVASTVISHIRYPTNGAGIVNLEPPPRRLPERSTCEEGGVDGDEYNLPLHVAGLFIILSVSTLACAFPILAVWFPRLRIPPSFLFFVTHFGTGVLIATAFVHLLPTAFTSLGDQCLSKFWTTDYPAMPGAIALGGIFLVTVIEMVFSPARHCCRPPTEPVRRSSPQVPRIDVTEPPNSAANPRAPAAMLDGRHLSDLGPLVGRSSSMSRSIKGMGEDHEGITRVPSAPEQSPQGWEERKTEAVEQDAERSDDDTLNLSPELQDKKSVMQVFLLEMGILFHSVFIGMSLSVSVGNSFVILLIAIVFHQSFEGLALGARIASLNWPRKAYQPWVMSLAYGCTTPLGQAIGLATHTLYSPNSEVGLLLVGTMNAISAGLLIFASLVELMSEDFLSDESWKVLRGKKRVIACILVFLGAFCMSLVGAWA</sequence>
<dbReference type="Pfam" id="PF02535">
    <property type="entry name" value="Zip"/>
    <property type="match status" value="1"/>
</dbReference>
<evidence type="ECO:0000256" key="3">
    <source>
        <dbReference type="ARBA" id="ARBA00022989"/>
    </source>
</evidence>
<accession>A0A017S841</accession>
<feature type="region of interest" description="Disordered" evidence="5">
    <location>
        <begin position="278"/>
        <end position="307"/>
    </location>
</feature>
<feature type="transmembrane region" description="Helical" evidence="6">
    <location>
        <begin position="247"/>
        <end position="269"/>
    </location>
</feature>
<dbReference type="GeneID" id="63697646"/>
<organism evidence="7 8">
    <name type="scientific">Aspergillus ruber (strain CBS 135680)</name>
    <dbReference type="NCBI Taxonomy" id="1388766"/>
    <lineage>
        <taxon>Eukaryota</taxon>
        <taxon>Fungi</taxon>
        <taxon>Dikarya</taxon>
        <taxon>Ascomycota</taxon>
        <taxon>Pezizomycotina</taxon>
        <taxon>Eurotiomycetes</taxon>
        <taxon>Eurotiomycetidae</taxon>
        <taxon>Eurotiales</taxon>
        <taxon>Aspergillaceae</taxon>
        <taxon>Aspergillus</taxon>
        <taxon>Aspergillus subgen. Aspergillus</taxon>
    </lineage>
</organism>
<dbReference type="InterPro" id="IPR003689">
    <property type="entry name" value="ZIP"/>
</dbReference>
<comment type="subcellular location">
    <subcellularLocation>
        <location evidence="1">Membrane</location>
        <topology evidence="1">Multi-pass membrane protein</topology>
    </subcellularLocation>
</comment>
<gene>
    <name evidence="7" type="ORF">EURHEDRAFT_414775</name>
</gene>
<feature type="compositionally biased region" description="Basic and acidic residues" evidence="5">
    <location>
        <begin position="66"/>
        <end position="75"/>
    </location>
</feature>
<name>A0A017S841_ASPRC</name>
<dbReference type="GO" id="GO:0005385">
    <property type="term" value="F:zinc ion transmembrane transporter activity"/>
    <property type="evidence" value="ECO:0007669"/>
    <property type="project" value="TreeGrafter"/>
</dbReference>
<dbReference type="PANTHER" id="PTHR11040:SF55">
    <property type="entry name" value="MEMBRANE ZINC ION TRANSPORTER, PUTATIVE (AFU_ORTHOLOGUE AFUA_6G00470)-RELATED"/>
    <property type="match status" value="1"/>
</dbReference>
<evidence type="ECO:0000256" key="1">
    <source>
        <dbReference type="ARBA" id="ARBA00004141"/>
    </source>
</evidence>
<evidence type="ECO:0000256" key="4">
    <source>
        <dbReference type="ARBA" id="ARBA00023136"/>
    </source>
</evidence>
<feature type="transmembrane region" description="Helical" evidence="6">
    <location>
        <begin position="393"/>
        <end position="413"/>
    </location>
</feature>
<dbReference type="Proteomes" id="UP000019804">
    <property type="component" value="Unassembled WGS sequence"/>
</dbReference>
<dbReference type="RefSeq" id="XP_040636891.1">
    <property type="nucleotide sequence ID" value="XM_040782522.1"/>
</dbReference>
<feature type="transmembrane region" description="Helical" evidence="6">
    <location>
        <begin position="454"/>
        <end position="478"/>
    </location>
</feature>
<keyword evidence="8" id="KW-1185">Reference proteome</keyword>
<evidence type="ECO:0000313" key="8">
    <source>
        <dbReference type="Proteomes" id="UP000019804"/>
    </source>
</evidence>
<dbReference type="GO" id="GO:0005886">
    <property type="term" value="C:plasma membrane"/>
    <property type="evidence" value="ECO:0007669"/>
    <property type="project" value="TreeGrafter"/>
</dbReference>
<evidence type="ECO:0000256" key="6">
    <source>
        <dbReference type="SAM" id="Phobius"/>
    </source>
</evidence>
<evidence type="ECO:0000256" key="2">
    <source>
        <dbReference type="ARBA" id="ARBA00022692"/>
    </source>
</evidence>
<feature type="region of interest" description="Disordered" evidence="5">
    <location>
        <begin position="324"/>
        <end position="381"/>
    </location>
</feature>
<feature type="compositionally biased region" description="Basic and acidic residues" evidence="5">
    <location>
        <begin position="358"/>
        <end position="371"/>
    </location>
</feature>
<feature type="compositionally biased region" description="Low complexity" evidence="5">
    <location>
        <begin position="298"/>
        <end position="307"/>
    </location>
</feature>
<dbReference type="HOGENOM" id="CLU_027089_1_1_1"/>
<dbReference type="EMBL" id="KK088433">
    <property type="protein sequence ID" value="EYE93203.1"/>
    <property type="molecule type" value="Genomic_DNA"/>
</dbReference>
<evidence type="ECO:0000256" key="5">
    <source>
        <dbReference type="SAM" id="MobiDB-lite"/>
    </source>
</evidence>
<dbReference type="STRING" id="1388766.A0A017S841"/>
<keyword evidence="4 6" id="KW-0472">Membrane</keyword>
<dbReference type="PANTHER" id="PTHR11040">
    <property type="entry name" value="ZINC/IRON TRANSPORTER"/>
    <property type="match status" value="1"/>
</dbReference>
<keyword evidence="2 6" id="KW-0812">Transmembrane</keyword>
<feature type="transmembrane region" description="Helical" evidence="6">
    <location>
        <begin position="174"/>
        <end position="197"/>
    </location>
</feature>
<feature type="transmembrane region" description="Helical" evidence="6">
    <location>
        <begin position="527"/>
        <end position="547"/>
    </location>
</feature>
<evidence type="ECO:0000313" key="7">
    <source>
        <dbReference type="EMBL" id="EYE93203.1"/>
    </source>
</evidence>
<reference evidence="8" key="1">
    <citation type="journal article" date="2014" name="Nat. Commun.">
        <title>Genomic adaptations of the halophilic Dead Sea filamentous fungus Eurotium rubrum.</title>
        <authorList>
            <person name="Kis-Papo T."/>
            <person name="Weig A.R."/>
            <person name="Riley R."/>
            <person name="Persoh D."/>
            <person name="Salamov A."/>
            <person name="Sun H."/>
            <person name="Lipzen A."/>
            <person name="Wasser S.P."/>
            <person name="Rambold G."/>
            <person name="Grigoriev I.V."/>
            <person name="Nevo E."/>
        </authorList>
    </citation>
    <scope>NUCLEOTIDE SEQUENCE [LARGE SCALE GENOMIC DNA]</scope>
    <source>
        <strain evidence="8">CBS 135680</strain>
    </source>
</reference>
<dbReference type="AlphaFoldDB" id="A0A017S841"/>
<proteinExistence type="predicted"/>
<feature type="transmembrane region" description="Helical" evidence="6">
    <location>
        <begin position="206"/>
        <end position="227"/>
    </location>
</feature>
<protein>
    <submittedName>
        <fullName evidence="7">Zip-domain-containing protein</fullName>
    </submittedName>
</protein>
<feature type="transmembrane region" description="Helical" evidence="6">
    <location>
        <begin position="116"/>
        <end position="135"/>
    </location>
</feature>
<feature type="transmembrane region" description="Helical" evidence="6">
    <location>
        <begin position="419"/>
        <end position="442"/>
    </location>
</feature>